<evidence type="ECO:0000259" key="7">
    <source>
        <dbReference type="PROSITE" id="PS50893"/>
    </source>
</evidence>
<dbReference type="EMBL" id="JAQOMS010000002">
    <property type="protein sequence ID" value="MDC2890394.1"/>
    <property type="molecule type" value="Genomic_DNA"/>
</dbReference>
<dbReference type="SMART" id="SM00382">
    <property type="entry name" value="AAA"/>
    <property type="match status" value="1"/>
</dbReference>
<gene>
    <name evidence="8" type="primary">ccmA</name>
    <name evidence="8" type="ORF">PN838_18585</name>
</gene>
<dbReference type="PANTHER" id="PTHR43499:SF1">
    <property type="entry name" value="ABC TRANSPORTER I FAMILY MEMBER 1"/>
    <property type="match status" value="1"/>
</dbReference>
<evidence type="ECO:0000256" key="1">
    <source>
        <dbReference type="ARBA" id="ARBA00022448"/>
    </source>
</evidence>
<sequence length="212" mass="23657">MSNHVPLLSSKHLTCIRQDRVLFEDLNFELSAGDIIQVEGPNGVGKTSLLKILAGLSFANEGDVLYRGKNIQQQAEEYRQNLLYLGHQPGVKGELTAEENLEFSLALHGQTVADTEQTLSEVDLAGFEDVYASQLSAGQHRRIALGRLWQSTQKIWILDEPFTAIDKSGVSKLEKLFLNHIQQGGAIILTTHQDFNLIASHVTKLTLQYRFD</sequence>
<dbReference type="PROSITE" id="PS50893">
    <property type="entry name" value="ABC_TRANSPORTER_2"/>
    <property type="match status" value="1"/>
</dbReference>
<evidence type="ECO:0000256" key="4">
    <source>
        <dbReference type="ARBA" id="ARBA00022840"/>
    </source>
</evidence>
<evidence type="ECO:0000256" key="6">
    <source>
        <dbReference type="ARBA" id="ARBA00023136"/>
    </source>
</evidence>
<keyword evidence="5" id="KW-1278">Translocase</keyword>
<accession>A0ABT5FGL9</accession>
<keyword evidence="9" id="KW-1185">Reference proteome</keyword>
<dbReference type="InterPro" id="IPR003593">
    <property type="entry name" value="AAA+_ATPase"/>
</dbReference>
<reference evidence="8 9" key="1">
    <citation type="submission" date="2023-01" db="EMBL/GenBank/DDBJ databases">
        <title>Psychrosphaera sp. nov., isolated from marine algae.</title>
        <authorList>
            <person name="Bayburt H."/>
            <person name="Choi B.J."/>
            <person name="Kim J.M."/>
            <person name="Choi D.G."/>
            <person name="Jeon C.O."/>
        </authorList>
    </citation>
    <scope>NUCLEOTIDE SEQUENCE [LARGE SCALE GENOMIC DNA]</scope>
    <source>
        <strain evidence="8 9">G1-22</strain>
    </source>
</reference>
<organism evidence="8 9">
    <name type="scientific">Psychrosphaera algicola</name>
    <dbReference type="NCBI Taxonomy" id="3023714"/>
    <lineage>
        <taxon>Bacteria</taxon>
        <taxon>Pseudomonadati</taxon>
        <taxon>Pseudomonadota</taxon>
        <taxon>Gammaproteobacteria</taxon>
        <taxon>Alteromonadales</taxon>
        <taxon>Pseudoalteromonadaceae</taxon>
        <taxon>Psychrosphaera</taxon>
    </lineage>
</organism>
<evidence type="ECO:0000313" key="9">
    <source>
        <dbReference type="Proteomes" id="UP001528411"/>
    </source>
</evidence>
<dbReference type="InterPro" id="IPR027417">
    <property type="entry name" value="P-loop_NTPase"/>
</dbReference>
<evidence type="ECO:0000256" key="2">
    <source>
        <dbReference type="ARBA" id="ARBA00022741"/>
    </source>
</evidence>
<dbReference type="SUPFAM" id="SSF52540">
    <property type="entry name" value="P-loop containing nucleoside triphosphate hydrolases"/>
    <property type="match status" value="1"/>
</dbReference>
<keyword evidence="2" id="KW-0547">Nucleotide-binding</keyword>
<dbReference type="Gene3D" id="3.40.50.300">
    <property type="entry name" value="P-loop containing nucleotide triphosphate hydrolases"/>
    <property type="match status" value="1"/>
</dbReference>
<dbReference type="NCBIfam" id="NF010061">
    <property type="entry name" value="PRK13538.1"/>
    <property type="match status" value="1"/>
</dbReference>
<comment type="caution">
    <text evidence="8">The sequence shown here is derived from an EMBL/GenBank/DDBJ whole genome shotgun (WGS) entry which is preliminary data.</text>
</comment>
<evidence type="ECO:0000313" key="8">
    <source>
        <dbReference type="EMBL" id="MDC2890394.1"/>
    </source>
</evidence>
<keyword evidence="3" id="KW-0201">Cytochrome c-type biogenesis</keyword>
<keyword evidence="1" id="KW-0813">Transport</keyword>
<evidence type="ECO:0000256" key="5">
    <source>
        <dbReference type="ARBA" id="ARBA00022967"/>
    </source>
</evidence>
<protein>
    <submittedName>
        <fullName evidence="8">Cytochrome c biogenesis heme-transporting ATPase CcmA</fullName>
    </submittedName>
</protein>
<dbReference type="Pfam" id="PF00005">
    <property type="entry name" value="ABC_tran"/>
    <property type="match status" value="1"/>
</dbReference>
<dbReference type="Proteomes" id="UP001528411">
    <property type="component" value="Unassembled WGS sequence"/>
</dbReference>
<keyword evidence="4" id="KW-0067">ATP-binding</keyword>
<dbReference type="RefSeq" id="WP_272181602.1">
    <property type="nucleotide sequence ID" value="NZ_JAQOMS010000002.1"/>
</dbReference>
<keyword evidence="6" id="KW-0472">Membrane</keyword>
<dbReference type="NCBIfam" id="TIGR01189">
    <property type="entry name" value="ccmA"/>
    <property type="match status" value="1"/>
</dbReference>
<proteinExistence type="predicted"/>
<evidence type="ECO:0000256" key="3">
    <source>
        <dbReference type="ARBA" id="ARBA00022748"/>
    </source>
</evidence>
<dbReference type="InterPro" id="IPR005895">
    <property type="entry name" value="ABC_transptr_haem_export_CcmA"/>
</dbReference>
<name>A0ABT5FGL9_9GAMM</name>
<dbReference type="PANTHER" id="PTHR43499">
    <property type="entry name" value="ABC TRANSPORTER I FAMILY MEMBER 1"/>
    <property type="match status" value="1"/>
</dbReference>
<dbReference type="InterPro" id="IPR003439">
    <property type="entry name" value="ABC_transporter-like_ATP-bd"/>
</dbReference>
<feature type="domain" description="ABC transporter" evidence="7">
    <location>
        <begin position="8"/>
        <end position="207"/>
    </location>
</feature>